<dbReference type="AlphaFoldDB" id="A0A4D7B1F5"/>
<dbReference type="RefSeq" id="WP_136962062.1">
    <property type="nucleotide sequence ID" value="NZ_CP039690.1"/>
</dbReference>
<dbReference type="Gene3D" id="3.40.640.10">
    <property type="entry name" value="Type I PLP-dependent aspartate aminotransferase-like (Major domain)"/>
    <property type="match status" value="1"/>
</dbReference>
<proteinExistence type="inferred from homology"/>
<evidence type="ECO:0000259" key="8">
    <source>
        <dbReference type="Pfam" id="PF00155"/>
    </source>
</evidence>
<evidence type="ECO:0000313" key="9">
    <source>
        <dbReference type="EMBL" id="QCI66621.1"/>
    </source>
</evidence>
<dbReference type="GO" id="GO:0030170">
    <property type="term" value="F:pyridoxal phosphate binding"/>
    <property type="evidence" value="ECO:0007669"/>
    <property type="project" value="InterPro"/>
</dbReference>
<keyword evidence="6" id="KW-0663">Pyridoxal phosphate</keyword>
<keyword evidence="5 9" id="KW-0808">Transferase</keyword>
<dbReference type="InterPro" id="IPR015422">
    <property type="entry name" value="PyrdxlP-dep_Trfase_small"/>
</dbReference>
<evidence type="ECO:0000313" key="10">
    <source>
        <dbReference type="Proteomes" id="UP000298781"/>
    </source>
</evidence>
<protein>
    <recommendedName>
        <fullName evidence="3">aspartate transaminase</fullName>
        <ecNumber evidence="3">2.6.1.1</ecNumber>
    </recommendedName>
</protein>
<dbReference type="Proteomes" id="UP000298781">
    <property type="component" value="Chromosome"/>
</dbReference>
<evidence type="ECO:0000256" key="1">
    <source>
        <dbReference type="ARBA" id="ARBA00001933"/>
    </source>
</evidence>
<dbReference type="PANTHER" id="PTHR46383">
    <property type="entry name" value="ASPARTATE AMINOTRANSFERASE"/>
    <property type="match status" value="1"/>
</dbReference>
<dbReference type="InterPro" id="IPR050596">
    <property type="entry name" value="AspAT/PAT-like"/>
</dbReference>
<dbReference type="SUPFAM" id="SSF53383">
    <property type="entry name" value="PLP-dependent transferases"/>
    <property type="match status" value="1"/>
</dbReference>
<keyword evidence="4 9" id="KW-0032">Aminotransferase</keyword>
<dbReference type="CDD" id="cd00609">
    <property type="entry name" value="AAT_like"/>
    <property type="match status" value="1"/>
</dbReference>
<evidence type="ECO:0000256" key="2">
    <source>
        <dbReference type="ARBA" id="ARBA00007441"/>
    </source>
</evidence>
<accession>A0A4D7B1F5</accession>
<dbReference type="EC" id="2.6.1.1" evidence="3"/>
<dbReference type="GO" id="GO:0004069">
    <property type="term" value="F:L-aspartate:2-oxoglutarate aminotransferase activity"/>
    <property type="evidence" value="ECO:0007669"/>
    <property type="project" value="UniProtKB-EC"/>
</dbReference>
<evidence type="ECO:0000256" key="5">
    <source>
        <dbReference type="ARBA" id="ARBA00022679"/>
    </source>
</evidence>
<sequence>MTSSLLASLRPEATGAPASGIVELSKYARTAGDVIQLWVGEGDVPTPAFICEAATRSLAAGETTYTWQRGIPELRQAIATYASNLYGRALSSERFFVCGSGMQAIQIAMTLAAGPGDEVIIPSPTWPNAPAAAGLRGAVPVLVELTHGNRGWQMDLDRIAAAITPKTKALFVNTPSNPTGWTATREELAAILALARKHGLWIIADEIYTRFVWTGEAKRAPSFHDVREDGDRILWVNTFSKNWAMTGWRMGWVEADPALGDVIENLIQYSTSGSPPFIQRAGVAALERGESFVEHQISKARKARDIISTAIEQTGRCHFSRPDGAFYLFFGVEGMTDSMAGAIKLVDLAKVGLAPGAAFGSGGEGHLRLCYLRSPEQIEIAAERLRQAIRQL</sequence>
<dbReference type="InterPro" id="IPR015424">
    <property type="entry name" value="PyrdxlP-dep_Trfase"/>
</dbReference>
<dbReference type="Pfam" id="PF00155">
    <property type="entry name" value="Aminotran_1_2"/>
    <property type="match status" value="1"/>
</dbReference>
<evidence type="ECO:0000256" key="3">
    <source>
        <dbReference type="ARBA" id="ARBA00012753"/>
    </source>
</evidence>
<reference evidence="9 10" key="1">
    <citation type="submission" date="2019-04" db="EMBL/GenBank/DDBJ databases">
        <title>Phreatobacter aquaticus sp. nov.</title>
        <authorList>
            <person name="Choi A."/>
        </authorList>
    </citation>
    <scope>NUCLEOTIDE SEQUENCE [LARGE SCALE GENOMIC DNA]</scope>
    <source>
        <strain evidence="9 10">KCTC 52518</strain>
    </source>
</reference>
<feature type="domain" description="Aminotransferase class I/classII large" evidence="8">
    <location>
        <begin position="33"/>
        <end position="385"/>
    </location>
</feature>
<comment type="similarity">
    <text evidence="2">Belongs to the class-I pyridoxal-phosphate-dependent aminotransferase family.</text>
</comment>
<dbReference type="Gene3D" id="3.90.1150.10">
    <property type="entry name" value="Aspartate Aminotransferase, domain 1"/>
    <property type="match status" value="1"/>
</dbReference>
<dbReference type="OrthoDB" id="9804407at2"/>
<evidence type="ECO:0000256" key="7">
    <source>
        <dbReference type="ARBA" id="ARBA00049185"/>
    </source>
</evidence>
<comment type="catalytic activity">
    <reaction evidence="7">
        <text>L-aspartate + 2-oxoglutarate = oxaloacetate + L-glutamate</text>
        <dbReference type="Rhea" id="RHEA:21824"/>
        <dbReference type="ChEBI" id="CHEBI:16452"/>
        <dbReference type="ChEBI" id="CHEBI:16810"/>
        <dbReference type="ChEBI" id="CHEBI:29985"/>
        <dbReference type="ChEBI" id="CHEBI:29991"/>
        <dbReference type="EC" id="2.6.1.1"/>
    </reaction>
</comment>
<evidence type="ECO:0000256" key="6">
    <source>
        <dbReference type="ARBA" id="ARBA00022898"/>
    </source>
</evidence>
<keyword evidence="10" id="KW-1185">Reference proteome</keyword>
<gene>
    <name evidence="9" type="ORF">E8M01_21740</name>
</gene>
<name>A0A4D7B1F5_9HYPH</name>
<dbReference type="KEGG" id="pstg:E8M01_21740"/>
<dbReference type="NCBIfam" id="NF004770">
    <property type="entry name" value="PRK06108.1"/>
    <property type="match status" value="1"/>
</dbReference>
<organism evidence="9 10">
    <name type="scientific">Phreatobacter stygius</name>
    <dbReference type="NCBI Taxonomy" id="1940610"/>
    <lineage>
        <taxon>Bacteria</taxon>
        <taxon>Pseudomonadati</taxon>
        <taxon>Pseudomonadota</taxon>
        <taxon>Alphaproteobacteria</taxon>
        <taxon>Hyphomicrobiales</taxon>
        <taxon>Phreatobacteraceae</taxon>
        <taxon>Phreatobacter</taxon>
    </lineage>
</organism>
<dbReference type="InterPro" id="IPR004839">
    <property type="entry name" value="Aminotransferase_I/II_large"/>
</dbReference>
<dbReference type="GO" id="GO:0006520">
    <property type="term" value="P:amino acid metabolic process"/>
    <property type="evidence" value="ECO:0007669"/>
    <property type="project" value="InterPro"/>
</dbReference>
<dbReference type="InterPro" id="IPR015421">
    <property type="entry name" value="PyrdxlP-dep_Trfase_major"/>
</dbReference>
<evidence type="ECO:0000256" key="4">
    <source>
        <dbReference type="ARBA" id="ARBA00022576"/>
    </source>
</evidence>
<dbReference type="EMBL" id="CP039690">
    <property type="protein sequence ID" value="QCI66621.1"/>
    <property type="molecule type" value="Genomic_DNA"/>
</dbReference>
<dbReference type="PANTHER" id="PTHR46383:SF2">
    <property type="entry name" value="AMINOTRANSFERASE"/>
    <property type="match status" value="1"/>
</dbReference>
<comment type="cofactor">
    <cofactor evidence="1">
        <name>pyridoxal 5'-phosphate</name>
        <dbReference type="ChEBI" id="CHEBI:597326"/>
    </cofactor>
</comment>